<evidence type="ECO:0000313" key="3">
    <source>
        <dbReference type="EMBL" id="CAD8065528.1"/>
    </source>
</evidence>
<gene>
    <name evidence="3" type="ORF">PSON_ATCC_30995.1.T0200252</name>
</gene>
<proteinExistence type="predicted"/>
<organism evidence="3 4">
    <name type="scientific">Paramecium sonneborni</name>
    <dbReference type="NCBI Taxonomy" id="65129"/>
    <lineage>
        <taxon>Eukaryota</taxon>
        <taxon>Sar</taxon>
        <taxon>Alveolata</taxon>
        <taxon>Ciliophora</taxon>
        <taxon>Intramacronucleata</taxon>
        <taxon>Oligohymenophorea</taxon>
        <taxon>Peniculida</taxon>
        <taxon>Parameciidae</taxon>
        <taxon>Paramecium</taxon>
    </lineage>
</organism>
<dbReference type="AlphaFoldDB" id="A0A8S1LC11"/>
<reference evidence="3" key="1">
    <citation type="submission" date="2021-01" db="EMBL/GenBank/DDBJ databases">
        <authorList>
            <consortium name="Genoscope - CEA"/>
            <person name="William W."/>
        </authorList>
    </citation>
    <scope>NUCLEOTIDE SEQUENCE</scope>
</reference>
<name>A0A8S1LC11_9CILI</name>
<feature type="region of interest" description="Disordered" evidence="2">
    <location>
        <begin position="560"/>
        <end position="579"/>
    </location>
</feature>
<dbReference type="Proteomes" id="UP000692954">
    <property type="component" value="Unassembled WGS sequence"/>
</dbReference>
<feature type="compositionally biased region" description="Basic and acidic residues" evidence="2">
    <location>
        <begin position="495"/>
        <end position="504"/>
    </location>
</feature>
<comment type="caution">
    <text evidence="3">The sequence shown here is derived from an EMBL/GenBank/DDBJ whole genome shotgun (WGS) entry which is preliminary data.</text>
</comment>
<accession>A0A8S1LC11</accession>
<feature type="compositionally biased region" description="Basic and acidic residues" evidence="2">
    <location>
        <begin position="537"/>
        <end position="546"/>
    </location>
</feature>
<feature type="region of interest" description="Disordered" evidence="2">
    <location>
        <begin position="435"/>
        <end position="553"/>
    </location>
</feature>
<keyword evidence="4" id="KW-1185">Reference proteome</keyword>
<evidence type="ECO:0000256" key="1">
    <source>
        <dbReference type="SAM" id="Coils"/>
    </source>
</evidence>
<protein>
    <submittedName>
        <fullName evidence="3">Uncharacterized protein</fullName>
    </submittedName>
</protein>
<dbReference type="EMBL" id="CAJJDN010000020">
    <property type="protein sequence ID" value="CAD8065528.1"/>
    <property type="molecule type" value="Genomic_DNA"/>
</dbReference>
<feature type="compositionally biased region" description="Basic and acidic residues" evidence="2">
    <location>
        <begin position="516"/>
        <end position="525"/>
    </location>
</feature>
<feature type="compositionally biased region" description="Basic and acidic residues" evidence="2">
    <location>
        <begin position="453"/>
        <end position="462"/>
    </location>
</feature>
<feature type="coiled-coil region" evidence="1">
    <location>
        <begin position="190"/>
        <end position="319"/>
    </location>
</feature>
<keyword evidence="1" id="KW-0175">Coiled coil</keyword>
<sequence length="734" mass="88320">MMQNYQRHEKEITNRIKHVLLYNLDDINSAVILFKIENLEDQNNIHNFLKKKFNKTDFELYDVNADKIEVIRLQDLESIKIYFLDNSNNIQSKQSIAQLINKFFHRDRFIKDIQKKLKKEELDLALIDLLKQTDSMLILKLINPIEEWLKQFNFDATKEQNNSKNQIQQTFNQMKNELYQIVKKQNNTNQRDQINIYNQLQDENESLKQKNTKFEEEIQKQSQEKERIKQEWFDNLNEQKNINKTLQEQLNNNNEMIKQLLNDKKELKQQKEDQENLVKNLKYDNRKQIIEIEDLKIDNLNLKKQIKQLQTLVDEANSNSTNQKLIQEQVFKKQNQRYNVDQNNQQEQLLVKANFNVNQPNKSQSQYKQSEIIDKDLCPQVPSTQNYLKQQEDLQKEQQSKVPSTQNYLKQQEDLQKEQQQKVPSTQNYLRQQEDLQKEQQSKVPSTQNYLKQQEDLQKEQQQKVPSTQNYLRQQEDLQKEQQSKVPSTQNYLKQQEDLQKEQQQKVPSTQNYLRQQEDLQKEQQSKVPSTQNYLKQQEDLQKEQQQKVPSTQNYLRQQEDLQKEQQSKVPSTQNYLKQQEDLQKEQQQIVPSSNMFQRQQQIPKFQIEEMDQNTEFQNSCGHKITIQQLEQQLISAFQQKRDPKCPKCYCKLSNWSNQFPHLQIKVKEEINIYTLKKILKFSEYQIIRKQLLVAKCKNIKCNFFCFWDQMGQFANLSSAFCQNCDLKTVQKPY</sequence>
<feature type="compositionally biased region" description="Basic and acidic residues" evidence="2">
    <location>
        <begin position="474"/>
        <end position="483"/>
    </location>
</feature>
<evidence type="ECO:0000256" key="2">
    <source>
        <dbReference type="SAM" id="MobiDB-lite"/>
    </source>
</evidence>
<evidence type="ECO:0000313" key="4">
    <source>
        <dbReference type="Proteomes" id="UP000692954"/>
    </source>
</evidence>